<name>A0A382HS90_9ZZZZ</name>
<sequence length="298" mass="32050">MLVLGRVSNLPTIWSNCLCGWLLGMGFSGEEQIDWFVFGLLTLGATGLYIGGMYLNDACDALWDRKHRPERPIPAGLIEGKTVWLLGIGMMAGGMFFICLQGGTTALLALCLFNLILIYNFLHKGISWSPVLIAGCRLLLILIAACHAYIYSVGQDEAPASFFMSSTGGVATWTALALFAYVAGLGWLAKVESEPGLVRVWPCLLLALPIGLAVLMNSGEYRRDALMMSAILGLWVLRSLRTIFWGEEPDIGRTVSGLLAGIVLVDLLAVALVPSGLAVVFVGLFALALAAQRWVPAT</sequence>
<accession>A0A382HS90</accession>
<feature type="transmembrane region" description="Helical" evidence="5">
    <location>
        <begin position="104"/>
        <end position="122"/>
    </location>
</feature>
<dbReference type="AlphaFoldDB" id="A0A382HS90"/>
<keyword evidence="4 5" id="KW-0472">Membrane</keyword>
<evidence type="ECO:0000313" key="6">
    <source>
        <dbReference type="EMBL" id="SVB89351.1"/>
    </source>
</evidence>
<feature type="transmembrane region" description="Helical" evidence="5">
    <location>
        <begin position="12"/>
        <end position="29"/>
    </location>
</feature>
<evidence type="ECO:0000256" key="2">
    <source>
        <dbReference type="ARBA" id="ARBA00022692"/>
    </source>
</evidence>
<organism evidence="6">
    <name type="scientific">marine metagenome</name>
    <dbReference type="NCBI Taxonomy" id="408172"/>
    <lineage>
        <taxon>unclassified sequences</taxon>
        <taxon>metagenomes</taxon>
        <taxon>ecological metagenomes</taxon>
    </lineage>
</organism>
<dbReference type="Pfam" id="PF01040">
    <property type="entry name" value="UbiA"/>
    <property type="match status" value="1"/>
</dbReference>
<evidence type="ECO:0000256" key="4">
    <source>
        <dbReference type="ARBA" id="ARBA00023136"/>
    </source>
</evidence>
<feature type="transmembrane region" description="Helical" evidence="5">
    <location>
        <begin position="131"/>
        <end position="150"/>
    </location>
</feature>
<evidence type="ECO:0000256" key="1">
    <source>
        <dbReference type="ARBA" id="ARBA00004141"/>
    </source>
</evidence>
<dbReference type="CDD" id="cd13964">
    <property type="entry name" value="PT_UbiA_1"/>
    <property type="match status" value="1"/>
</dbReference>
<evidence type="ECO:0000256" key="3">
    <source>
        <dbReference type="ARBA" id="ARBA00022989"/>
    </source>
</evidence>
<dbReference type="InterPro" id="IPR044878">
    <property type="entry name" value="UbiA_sf"/>
</dbReference>
<keyword evidence="2 5" id="KW-0812">Transmembrane</keyword>
<dbReference type="GO" id="GO:0016765">
    <property type="term" value="F:transferase activity, transferring alkyl or aryl (other than methyl) groups"/>
    <property type="evidence" value="ECO:0007669"/>
    <property type="project" value="InterPro"/>
</dbReference>
<feature type="transmembrane region" description="Helical" evidence="5">
    <location>
        <begin position="258"/>
        <end position="291"/>
    </location>
</feature>
<evidence type="ECO:0000256" key="5">
    <source>
        <dbReference type="SAM" id="Phobius"/>
    </source>
</evidence>
<proteinExistence type="predicted"/>
<dbReference type="GO" id="GO:0016020">
    <property type="term" value="C:membrane"/>
    <property type="evidence" value="ECO:0007669"/>
    <property type="project" value="UniProtKB-SubCell"/>
</dbReference>
<feature type="transmembrane region" description="Helical" evidence="5">
    <location>
        <begin position="200"/>
        <end position="219"/>
    </location>
</feature>
<feature type="transmembrane region" description="Helical" evidence="5">
    <location>
        <begin position="170"/>
        <end position="188"/>
    </location>
</feature>
<comment type="subcellular location">
    <subcellularLocation>
        <location evidence="1">Membrane</location>
        <topology evidence="1">Multi-pass membrane protein</topology>
    </subcellularLocation>
</comment>
<protein>
    <recommendedName>
        <fullName evidence="7">Prenyltransferase</fullName>
    </recommendedName>
</protein>
<dbReference type="Gene3D" id="1.10.357.140">
    <property type="entry name" value="UbiA prenyltransferase"/>
    <property type="match status" value="1"/>
</dbReference>
<dbReference type="InterPro" id="IPR000537">
    <property type="entry name" value="UbiA_prenyltransferase"/>
</dbReference>
<feature type="transmembrane region" description="Helical" evidence="5">
    <location>
        <begin position="35"/>
        <end position="55"/>
    </location>
</feature>
<dbReference type="EMBL" id="UINC01062584">
    <property type="protein sequence ID" value="SVB89351.1"/>
    <property type="molecule type" value="Genomic_DNA"/>
</dbReference>
<gene>
    <name evidence="6" type="ORF">METZ01_LOCUS242205</name>
</gene>
<evidence type="ECO:0008006" key="7">
    <source>
        <dbReference type="Google" id="ProtNLM"/>
    </source>
</evidence>
<keyword evidence="3 5" id="KW-1133">Transmembrane helix</keyword>
<feature type="transmembrane region" description="Helical" evidence="5">
    <location>
        <begin position="76"/>
        <end position="98"/>
    </location>
</feature>
<reference evidence="6" key="1">
    <citation type="submission" date="2018-05" db="EMBL/GenBank/DDBJ databases">
        <authorList>
            <person name="Lanie J.A."/>
            <person name="Ng W.-L."/>
            <person name="Kazmierczak K.M."/>
            <person name="Andrzejewski T.M."/>
            <person name="Davidsen T.M."/>
            <person name="Wayne K.J."/>
            <person name="Tettelin H."/>
            <person name="Glass J.I."/>
            <person name="Rusch D."/>
            <person name="Podicherti R."/>
            <person name="Tsui H.-C.T."/>
            <person name="Winkler M.E."/>
        </authorList>
    </citation>
    <scope>NUCLEOTIDE SEQUENCE</scope>
</reference>